<sequence length="864" mass="95433">MSDGENVKRLNCLICNVEVSVNASYSIFYTVIPHSGTLLANSIQKVIRRNIEQSSIPSTFICTKCFALFEELDYSEEKCIKLKKDILTCFARSCHENGYDLEDVQGVGCQTEDQHNSEAIDCLSALKVEKCEFIGNESEGKNASQSLNSEDESKYNDVNASDNQNAGQSGSNNNNNKDRSKRKGNPRKKAQNAKPPVNVADTNKTSTSTSGKQYEIKTKDARRRRRYVHPCRLCGRLFRRPCEVKQHLLSHGGAKPYQCRDCGKRFGSKSGAGIHALKQHGKDVSVENIIDVCHIPLETVAISLTPATLKEVASHVKGNSDKSEGDPGGSQSDSSSSSDDDFEWKMDEDVFDMGNEEKEVKEEAAENEEALPSAGTTKEDSNGNITKGESNPVNDAMKDEGKDSVPLVRVEPKPSRVKPIKRKSESNERKKSGRGATKDKKPKKRDPFPKPPKHECTICGKMWRTMSEFKSHVATHSDERPFICEICGQAYKHKAALDIHVGMHNGINPFSCPFCNKAFTQKGALQRHLPIHTGEAPFQCELCGKRFVHHTSFNMHTLAHTGQKSYKCKVCGLALLSGSHLKRHSRVHTGERPYQCQTCGKRFAERYNLVAHNRIHDPLGANAREGSFKKIHRCQLCGAGFDRKPKLEDHLALSHNKISDSDDSRKWVGHLITNELNQQPPSSSNASLGPGQLSLHQPNQPLPTDVSRRRGTSDGHLLLQSHLHGSENDSKTLGNTTSPHHHPLTALRTETNQHQQSWHHMIFGGKVMDTDMIESSGMETNVAKMVPISAVLESQHRILSDMTTLGGGLGPGQSAGRNLLPSCLTGGHTSLHPPGNQPPHHIPNIPNPHSSLAPRVNMFPSDNN</sequence>
<evidence type="ECO:0000256" key="2">
    <source>
        <dbReference type="ARBA" id="ARBA00006991"/>
    </source>
</evidence>
<keyword evidence="4" id="KW-0677">Repeat</keyword>
<dbReference type="InterPro" id="IPR013087">
    <property type="entry name" value="Znf_C2H2_type"/>
</dbReference>
<dbReference type="PROSITE" id="PS50157">
    <property type="entry name" value="ZINC_FINGER_C2H2_2"/>
    <property type="match status" value="9"/>
</dbReference>
<dbReference type="PROSITE" id="PS00028">
    <property type="entry name" value="ZINC_FINGER_C2H2_1"/>
    <property type="match status" value="9"/>
</dbReference>
<feature type="region of interest" description="Disordered" evidence="12">
    <location>
        <begin position="315"/>
        <end position="342"/>
    </location>
</feature>
<dbReference type="InterPro" id="IPR036236">
    <property type="entry name" value="Znf_C2H2_sf"/>
</dbReference>
<reference evidence="15" key="1">
    <citation type="submission" date="2020-01" db="EMBL/GenBank/DDBJ databases">
        <title>Draft genome sequence of the Termite Coptotermes fromosanus.</title>
        <authorList>
            <person name="Itakura S."/>
            <person name="Yosikawa Y."/>
            <person name="Umezawa K."/>
        </authorList>
    </citation>
    <scope>NUCLEOTIDE SEQUENCE [LARGE SCALE GENOMIC DNA]</scope>
</reference>
<dbReference type="PANTHER" id="PTHR16515:SF66">
    <property type="entry name" value="C2H2-TYPE DOMAIN-CONTAINING PROTEIN"/>
    <property type="match status" value="1"/>
</dbReference>
<evidence type="ECO:0000313" key="15">
    <source>
        <dbReference type="Proteomes" id="UP000502823"/>
    </source>
</evidence>
<dbReference type="FunFam" id="3.30.160.60:FF:000135">
    <property type="entry name" value="Zinc finger protein 358"/>
    <property type="match status" value="1"/>
</dbReference>
<feature type="domain" description="C2H2-type" evidence="13">
    <location>
        <begin position="257"/>
        <end position="285"/>
    </location>
</feature>
<evidence type="ECO:0000256" key="5">
    <source>
        <dbReference type="ARBA" id="ARBA00022771"/>
    </source>
</evidence>
<evidence type="ECO:0000256" key="9">
    <source>
        <dbReference type="ARBA" id="ARBA00023163"/>
    </source>
</evidence>
<accession>A0A6L2PKS4</accession>
<evidence type="ECO:0000256" key="4">
    <source>
        <dbReference type="ARBA" id="ARBA00022737"/>
    </source>
</evidence>
<dbReference type="InParanoid" id="A0A6L2PKS4"/>
<dbReference type="Gene3D" id="3.30.160.60">
    <property type="entry name" value="Classic Zinc Finger"/>
    <property type="match status" value="7"/>
</dbReference>
<feature type="domain" description="C2H2-type" evidence="13">
    <location>
        <begin position="594"/>
        <end position="616"/>
    </location>
</feature>
<dbReference type="AlphaFoldDB" id="A0A6L2PKS4"/>
<keyword evidence="7" id="KW-0805">Transcription regulation</keyword>
<feature type="region of interest" description="Disordered" evidence="12">
    <location>
        <begin position="139"/>
        <end position="221"/>
    </location>
</feature>
<feature type="domain" description="C2H2-type" evidence="13">
    <location>
        <begin position="482"/>
        <end position="509"/>
    </location>
</feature>
<dbReference type="Pfam" id="PF00096">
    <property type="entry name" value="zf-C2H2"/>
    <property type="match status" value="2"/>
</dbReference>
<dbReference type="FunFam" id="3.30.160.60:FF:002343">
    <property type="entry name" value="Zinc finger protein 33A"/>
    <property type="match status" value="1"/>
</dbReference>
<feature type="domain" description="C2H2-type" evidence="13">
    <location>
        <begin position="510"/>
        <end position="537"/>
    </location>
</feature>
<evidence type="ECO:0000256" key="10">
    <source>
        <dbReference type="ARBA" id="ARBA00023242"/>
    </source>
</evidence>
<keyword evidence="5 11" id="KW-0863">Zinc-finger</keyword>
<keyword evidence="6" id="KW-0862">Zinc</keyword>
<evidence type="ECO:0000256" key="11">
    <source>
        <dbReference type="PROSITE-ProRule" id="PRU00042"/>
    </source>
</evidence>
<dbReference type="InterPro" id="IPR050331">
    <property type="entry name" value="Zinc_finger"/>
</dbReference>
<dbReference type="GO" id="GO:0005634">
    <property type="term" value="C:nucleus"/>
    <property type="evidence" value="ECO:0007669"/>
    <property type="project" value="UniProtKB-SubCell"/>
</dbReference>
<keyword evidence="15" id="KW-1185">Reference proteome</keyword>
<keyword evidence="9" id="KW-0804">Transcription</keyword>
<proteinExistence type="inferred from homology"/>
<comment type="caution">
    <text evidence="14">The sequence shown here is derived from an EMBL/GenBank/DDBJ whole genome shotgun (WGS) entry which is preliminary data.</text>
</comment>
<evidence type="ECO:0000256" key="8">
    <source>
        <dbReference type="ARBA" id="ARBA00023125"/>
    </source>
</evidence>
<evidence type="ECO:0000256" key="6">
    <source>
        <dbReference type="ARBA" id="ARBA00022833"/>
    </source>
</evidence>
<feature type="domain" description="C2H2-type" evidence="13">
    <location>
        <begin position="566"/>
        <end position="593"/>
    </location>
</feature>
<feature type="compositionally biased region" description="Polar residues" evidence="12">
    <location>
        <begin position="382"/>
        <end position="393"/>
    </location>
</feature>
<keyword evidence="8" id="KW-0238">DNA-binding</keyword>
<protein>
    <recommendedName>
        <fullName evidence="13">C2H2-type domain-containing protein</fullName>
    </recommendedName>
</protein>
<comment type="subcellular location">
    <subcellularLocation>
        <location evidence="1">Nucleus</location>
    </subcellularLocation>
</comment>
<comment type="similarity">
    <text evidence="2">Belongs to the krueppel C2H2-type zinc-finger protein family.</text>
</comment>
<dbReference type="Proteomes" id="UP000502823">
    <property type="component" value="Unassembled WGS sequence"/>
</dbReference>
<dbReference type="SUPFAM" id="SSF57667">
    <property type="entry name" value="beta-beta-alpha zinc fingers"/>
    <property type="match status" value="5"/>
</dbReference>
<dbReference type="OrthoDB" id="6077919at2759"/>
<feature type="compositionally biased region" description="Polar residues" evidence="12">
    <location>
        <begin position="200"/>
        <end position="212"/>
    </location>
</feature>
<dbReference type="SMART" id="SM00355">
    <property type="entry name" value="ZnF_C2H2"/>
    <property type="match status" value="9"/>
</dbReference>
<name>A0A6L2PKS4_COPFO</name>
<feature type="compositionally biased region" description="Polar residues" evidence="12">
    <location>
        <begin position="676"/>
        <end position="687"/>
    </location>
</feature>
<evidence type="ECO:0000256" key="3">
    <source>
        <dbReference type="ARBA" id="ARBA00022723"/>
    </source>
</evidence>
<feature type="domain" description="C2H2-type" evidence="13">
    <location>
        <begin position="229"/>
        <end position="256"/>
    </location>
</feature>
<evidence type="ECO:0000256" key="1">
    <source>
        <dbReference type="ARBA" id="ARBA00004123"/>
    </source>
</evidence>
<evidence type="ECO:0000259" key="13">
    <source>
        <dbReference type="PROSITE" id="PS50157"/>
    </source>
</evidence>
<dbReference type="PANTHER" id="PTHR16515">
    <property type="entry name" value="PR DOMAIN ZINC FINGER PROTEIN"/>
    <property type="match status" value="1"/>
</dbReference>
<gene>
    <name evidence="14" type="ORF">Cfor_08565</name>
</gene>
<dbReference type="GO" id="GO:0003690">
    <property type="term" value="F:double-stranded DNA binding"/>
    <property type="evidence" value="ECO:0007669"/>
    <property type="project" value="UniProtKB-ARBA"/>
</dbReference>
<feature type="compositionally biased region" description="Basic and acidic residues" evidence="12">
    <location>
        <begin position="315"/>
        <end position="325"/>
    </location>
</feature>
<feature type="domain" description="C2H2-type" evidence="13">
    <location>
        <begin position="454"/>
        <end position="481"/>
    </location>
</feature>
<dbReference type="FunFam" id="3.30.160.60:FF:000100">
    <property type="entry name" value="Zinc finger 45-like"/>
    <property type="match status" value="1"/>
</dbReference>
<evidence type="ECO:0000313" key="14">
    <source>
        <dbReference type="EMBL" id="GFG32080.1"/>
    </source>
</evidence>
<keyword evidence="10" id="KW-0539">Nucleus</keyword>
<feature type="domain" description="C2H2-type" evidence="13">
    <location>
        <begin position="632"/>
        <end position="660"/>
    </location>
</feature>
<organism evidence="14 15">
    <name type="scientific">Coptotermes formosanus</name>
    <name type="common">Formosan subterranean termite</name>
    <dbReference type="NCBI Taxonomy" id="36987"/>
    <lineage>
        <taxon>Eukaryota</taxon>
        <taxon>Metazoa</taxon>
        <taxon>Ecdysozoa</taxon>
        <taxon>Arthropoda</taxon>
        <taxon>Hexapoda</taxon>
        <taxon>Insecta</taxon>
        <taxon>Pterygota</taxon>
        <taxon>Neoptera</taxon>
        <taxon>Polyneoptera</taxon>
        <taxon>Dictyoptera</taxon>
        <taxon>Blattodea</taxon>
        <taxon>Blattoidea</taxon>
        <taxon>Termitoidae</taxon>
        <taxon>Rhinotermitidae</taxon>
        <taxon>Coptotermes</taxon>
    </lineage>
</organism>
<dbReference type="GO" id="GO:0008270">
    <property type="term" value="F:zinc ion binding"/>
    <property type="evidence" value="ECO:0007669"/>
    <property type="project" value="UniProtKB-KW"/>
</dbReference>
<feature type="domain" description="C2H2-type" evidence="13">
    <location>
        <begin position="538"/>
        <end position="565"/>
    </location>
</feature>
<evidence type="ECO:0000256" key="7">
    <source>
        <dbReference type="ARBA" id="ARBA00023015"/>
    </source>
</evidence>
<feature type="compositionally biased region" description="Basic residues" evidence="12">
    <location>
        <begin position="179"/>
        <end position="191"/>
    </location>
</feature>
<dbReference type="FunFam" id="3.30.160.60:FF:001370">
    <property type="entry name" value="Zinc finger protein"/>
    <property type="match status" value="1"/>
</dbReference>
<feature type="region of interest" description="Disordered" evidence="12">
    <location>
        <begin position="676"/>
        <end position="712"/>
    </location>
</feature>
<feature type="region of interest" description="Disordered" evidence="12">
    <location>
        <begin position="357"/>
        <end position="453"/>
    </location>
</feature>
<dbReference type="EMBL" id="BLKM01011093">
    <property type="protein sequence ID" value="GFG32080.1"/>
    <property type="molecule type" value="Genomic_DNA"/>
</dbReference>
<keyword evidence="3" id="KW-0479">Metal-binding</keyword>
<dbReference type="GO" id="GO:0006355">
    <property type="term" value="P:regulation of DNA-templated transcription"/>
    <property type="evidence" value="ECO:0007669"/>
    <property type="project" value="UniProtKB-ARBA"/>
</dbReference>
<feature type="region of interest" description="Disordered" evidence="12">
    <location>
        <begin position="810"/>
        <end position="864"/>
    </location>
</feature>
<feature type="compositionally biased region" description="Low complexity" evidence="12">
    <location>
        <begin position="161"/>
        <end position="175"/>
    </location>
</feature>
<evidence type="ECO:0000256" key="12">
    <source>
        <dbReference type="SAM" id="MobiDB-lite"/>
    </source>
</evidence>